<dbReference type="STRING" id="1121476.SAMN02745751_03587"/>
<dbReference type="EMBL" id="FQZL01000049">
    <property type="protein sequence ID" value="SHJ86939.1"/>
    <property type="molecule type" value="Genomic_DNA"/>
</dbReference>
<dbReference type="PANTHER" id="PTHR42781">
    <property type="entry name" value="SPERMIDINE/PUTRESCINE IMPORT ATP-BINDING PROTEIN POTA"/>
    <property type="match status" value="1"/>
</dbReference>
<evidence type="ECO:0000256" key="1">
    <source>
        <dbReference type="ARBA" id="ARBA00022448"/>
    </source>
</evidence>
<dbReference type="InterPro" id="IPR017871">
    <property type="entry name" value="ABC_transporter-like_CS"/>
</dbReference>
<dbReference type="GO" id="GO:0005524">
    <property type="term" value="F:ATP binding"/>
    <property type="evidence" value="ECO:0007669"/>
    <property type="project" value="UniProtKB-KW"/>
</dbReference>
<organism evidence="6 7">
    <name type="scientific">Dethiosulfatibacter aminovorans DSM 17477</name>
    <dbReference type="NCBI Taxonomy" id="1121476"/>
    <lineage>
        <taxon>Bacteria</taxon>
        <taxon>Bacillati</taxon>
        <taxon>Bacillota</taxon>
        <taxon>Tissierellia</taxon>
        <taxon>Dethiosulfatibacter</taxon>
    </lineage>
</organism>
<dbReference type="AlphaFoldDB" id="A0A1M6MU75"/>
<keyword evidence="3 6" id="KW-0067">ATP-binding</keyword>
<sequence>MIEIIDLNKTLGDFRLRNINLKIEDNEYFVILGPTGTGKTVILETLAGMYKPDTGRILFDGKETLHLYPEQRNIGFVYQDYMLFPHLNVRENILFGLKLRKTSHEFMEKKLDDILKMLNIDHLEKRYPATLSGGEQQRVSIARILVLSPDIMLLDEPFSALDPRTKQEFQSELKKLHREFKTTTIHITHDFNEAFALADRICIMNKGEIIQVGTPDEIIYHPVNEFVARFIGCDTMKNVKITAV</sequence>
<keyword evidence="7" id="KW-1185">Reference proteome</keyword>
<dbReference type="Pfam" id="PF00005">
    <property type="entry name" value="ABC_tran"/>
    <property type="match status" value="1"/>
</dbReference>
<keyword evidence="1" id="KW-0813">Transport</keyword>
<dbReference type="SMART" id="SM00382">
    <property type="entry name" value="AAA"/>
    <property type="match status" value="1"/>
</dbReference>
<reference evidence="6 7" key="1">
    <citation type="submission" date="2016-11" db="EMBL/GenBank/DDBJ databases">
        <authorList>
            <person name="Jaros S."/>
            <person name="Januszkiewicz K."/>
            <person name="Wedrychowicz H."/>
        </authorList>
    </citation>
    <scope>NUCLEOTIDE SEQUENCE [LARGE SCALE GENOMIC DNA]</scope>
    <source>
        <strain evidence="6 7">DSM 17477</strain>
    </source>
</reference>
<gene>
    <name evidence="6" type="ORF">SAMN02745751_03587</name>
</gene>
<accession>A0A1M6MU75</accession>
<dbReference type="OrthoDB" id="9802264at2"/>
<keyword evidence="2" id="KW-0547">Nucleotide-binding</keyword>
<name>A0A1M6MU75_9FIRM</name>
<dbReference type="InterPro" id="IPR003439">
    <property type="entry name" value="ABC_transporter-like_ATP-bd"/>
</dbReference>
<evidence type="ECO:0000313" key="7">
    <source>
        <dbReference type="Proteomes" id="UP000184052"/>
    </source>
</evidence>
<dbReference type="GO" id="GO:0015418">
    <property type="term" value="F:ABC-type quaternary ammonium compound transporting activity"/>
    <property type="evidence" value="ECO:0007669"/>
    <property type="project" value="UniProtKB-EC"/>
</dbReference>
<dbReference type="PANTHER" id="PTHR42781:SF4">
    <property type="entry name" value="SPERMIDINE_PUTRESCINE IMPORT ATP-BINDING PROTEIN POTA"/>
    <property type="match status" value="1"/>
</dbReference>
<dbReference type="InterPro" id="IPR050093">
    <property type="entry name" value="ABC_SmlMolc_Importer"/>
</dbReference>
<dbReference type="InterPro" id="IPR003593">
    <property type="entry name" value="AAA+_ATPase"/>
</dbReference>
<dbReference type="Proteomes" id="UP000184052">
    <property type="component" value="Unassembled WGS sequence"/>
</dbReference>
<feature type="domain" description="ABC transporter" evidence="5">
    <location>
        <begin position="2"/>
        <end position="231"/>
    </location>
</feature>
<dbReference type="SUPFAM" id="SSF52540">
    <property type="entry name" value="P-loop containing nucleoside triphosphate hydrolases"/>
    <property type="match status" value="1"/>
</dbReference>
<evidence type="ECO:0000256" key="4">
    <source>
        <dbReference type="ARBA" id="ARBA00066388"/>
    </source>
</evidence>
<dbReference type="Gene3D" id="3.40.50.300">
    <property type="entry name" value="P-loop containing nucleotide triphosphate hydrolases"/>
    <property type="match status" value="1"/>
</dbReference>
<proteinExistence type="predicted"/>
<protein>
    <recommendedName>
        <fullName evidence="4">ABC-type quaternary amine transporter</fullName>
        <ecNumber evidence="4">7.6.2.9</ecNumber>
    </recommendedName>
</protein>
<dbReference type="GO" id="GO:0016887">
    <property type="term" value="F:ATP hydrolysis activity"/>
    <property type="evidence" value="ECO:0007669"/>
    <property type="project" value="InterPro"/>
</dbReference>
<dbReference type="EC" id="7.6.2.9" evidence="4"/>
<dbReference type="PROSITE" id="PS00211">
    <property type="entry name" value="ABC_TRANSPORTER_1"/>
    <property type="match status" value="1"/>
</dbReference>
<evidence type="ECO:0000259" key="5">
    <source>
        <dbReference type="PROSITE" id="PS50893"/>
    </source>
</evidence>
<dbReference type="FunFam" id="3.40.50.300:FF:000425">
    <property type="entry name" value="Probable ABC transporter, ATP-binding subunit"/>
    <property type="match status" value="1"/>
</dbReference>
<evidence type="ECO:0000256" key="3">
    <source>
        <dbReference type="ARBA" id="ARBA00022840"/>
    </source>
</evidence>
<evidence type="ECO:0000313" key="6">
    <source>
        <dbReference type="EMBL" id="SHJ86939.1"/>
    </source>
</evidence>
<evidence type="ECO:0000256" key="2">
    <source>
        <dbReference type="ARBA" id="ARBA00022741"/>
    </source>
</evidence>
<dbReference type="InterPro" id="IPR027417">
    <property type="entry name" value="P-loop_NTPase"/>
</dbReference>
<dbReference type="PROSITE" id="PS50893">
    <property type="entry name" value="ABC_TRANSPORTER_2"/>
    <property type="match status" value="1"/>
</dbReference>
<dbReference type="RefSeq" id="WP_073051012.1">
    <property type="nucleotide sequence ID" value="NZ_FQZL01000049.1"/>
</dbReference>